<dbReference type="eggNOG" id="ENOG5033C47">
    <property type="taxonomic scope" value="Bacteria"/>
</dbReference>
<dbReference type="AlphaFoldDB" id="A0A246FE55"/>
<dbReference type="Proteomes" id="UP000198145">
    <property type="component" value="Unassembled WGS sequence"/>
</dbReference>
<proteinExistence type="predicted"/>
<evidence type="ECO:0000313" key="2">
    <source>
        <dbReference type="Proteomes" id="UP000198145"/>
    </source>
</evidence>
<sequence length="78" mass="7990">MEISGNAFSAGLASVQAGQRRVDQAGSDIASAGARTASSDALTDHLVDLRRGQHEVEAGAKVIQAADETLGTLLDIRA</sequence>
<dbReference type="STRING" id="46680.GCA_000807755_06338"/>
<protein>
    <recommendedName>
        <fullName evidence="3">Pyrroloquinoline quinone biosynthesis protein PqqE</fullName>
    </recommendedName>
</protein>
<organism evidence="1 2">
    <name type="scientific">Pseudomonas nitroreducens</name>
    <dbReference type="NCBI Taxonomy" id="46680"/>
    <lineage>
        <taxon>Bacteria</taxon>
        <taxon>Pseudomonadati</taxon>
        <taxon>Pseudomonadota</taxon>
        <taxon>Gammaproteobacteria</taxon>
        <taxon>Pseudomonadales</taxon>
        <taxon>Pseudomonadaceae</taxon>
        <taxon>Pseudomonas</taxon>
    </lineage>
</organism>
<accession>A0A246FE55</accession>
<name>A0A246FE55_PSENT</name>
<dbReference type="RefSeq" id="WP_088416029.1">
    <property type="nucleotide sequence ID" value="NZ_NJBA01000001.1"/>
</dbReference>
<reference evidence="1 2" key="1">
    <citation type="submission" date="2017-06" db="EMBL/GenBank/DDBJ databases">
        <title>Draft genome of Pseudomonas nitroreducens DF05.</title>
        <authorList>
            <person name="Iyer R."/>
        </authorList>
    </citation>
    <scope>NUCLEOTIDE SEQUENCE [LARGE SCALE GENOMIC DNA]</scope>
    <source>
        <strain evidence="1 2">DF05</strain>
    </source>
</reference>
<evidence type="ECO:0000313" key="1">
    <source>
        <dbReference type="EMBL" id="OWP52591.1"/>
    </source>
</evidence>
<gene>
    <name evidence="1" type="ORF">CEG18_01765</name>
</gene>
<comment type="caution">
    <text evidence="1">The sequence shown here is derived from an EMBL/GenBank/DDBJ whole genome shotgun (WGS) entry which is preliminary data.</text>
</comment>
<evidence type="ECO:0008006" key="3">
    <source>
        <dbReference type="Google" id="ProtNLM"/>
    </source>
</evidence>
<dbReference type="EMBL" id="NJBA01000001">
    <property type="protein sequence ID" value="OWP52591.1"/>
    <property type="molecule type" value="Genomic_DNA"/>
</dbReference>